<keyword evidence="1" id="KW-1133">Transmembrane helix</keyword>
<dbReference type="EMBL" id="JACRDE010000066">
    <property type="protein sequence ID" value="MBI5248324.1"/>
    <property type="molecule type" value="Genomic_DNA"/>
</dbReference>
<keyword evidence="1" id="KW-0812">Transmembrane</keyword>
<evidence type="ECO:0000313" key="2">
    <source>
        <dbReference type="EMBL" id="MBI5248324.1"/>
    </source>
</evidence>
<comment type="caution">
    <text evidence="2">The sequence shown here is derived from an EMBL/GenBank/DDBJ whole genome shotgun (WGS) entry which is preliminary data.</text>
</comment>
<feature type="transmembrane region" description="Helical" evidence="1">
    <location>
        <begin position="54"/>
        <end position="76"/>
    </location>
</feature>
<evidence type="ECO:0000313" key="3">
    <source>
        <dbReference type="Proteomes" id="UP000807825"/>
    </source>
</evidence>
<organism evidence="2 3">
    <name type="scientific">Desulfomonile tiedjei</name>
    <dbReference type="NCBI Taxonomy" id="2358"/>
    <lineage>
        <taxon>Bacteria</taxon>
        <taxon>Pseudomonadati</taxon>
        <taxon>Thermodesulfobacteriota</taxon>
        <taxon>Desulfomonilia</taxon>
        <taxon>Desulfomonilales</taxon>
        <taxon>Desulfomonilaceae</taxon>
        <taxon>Desulfomonile</taxon>
    </lineage>
</organism>
<sequence>MITDNEPVTSQDDEPVLIAPCTSGWRWFAAIFVAYLVFAAFYGGLYAFPLRGQYFRTACAIIGMFLLPPVWLDILLGKEIVFYPDRVEKVWHLLGRRAIPYNRAEVRGAAEQFRWLPKGYTIKEIGQDGKRRLMQIPIFYNARYVDPGIANQIDAIMAYMAAGPFSGPTRFTEATLPKEVVCQKQSY</sequence>
<evidence type="ECO:0000256" key="1">
    <source>
        <dbReference type="SAM" id="Phobius"/>
    </source>
</evidence>
<gene>
    <name evidence="2" type="ORF">HY912_02415</name>
</gene>
<feature type="transmembrane region" description="Helical" evidence="1">
    <location>
        <begin position="27"/>
        <end position="48"/>
    </location>
</feature>
<name>A0A9D6Z222_9BACT</name>
<dbReference type="Proteomes" id="UP000807825">
    <property type="component" value="Unassembled WGS sequence"/>
</dbReference>
<reference evidence="2" key="1">
    <citation type="submission" date="2020-07" db="EMBL/GenBank/DDBJ databases">
        <title>Huge and variable diversity of episymbiotic CPR bacteria and DPANN archaea in groundwater ecosystems.</title>
        <authorList>
            <person name="He C.Y."/>
            <person name="Keren R."/>
            <person name="Whittaker M."/>
            <person name="Farag I.F."/>
            <person name="Doudna J."/>
            <person name="Cate J.H.D."/>
            <person name="Banfield J.F."/>
        </authorList>
    </citation>
    <scope>NUCLEOTIDE SEQUENCE</scope>
    <source>
        <strain evidence="2">NC_groundwater_1664_Pr3_B-0.1um_52_9</strain>
    </source>
</reference>
<protein>
    <submittedName>
        <fullName evidence="2">Uncharacterized protein</fullName>
    </submittedName>
</protein>
<dbReference type="AlphaFoldDB" id="A0A9D6Z222"/>
<keyword evidence="1" id="KW-0472">Membrane</keyword>
<accession>A0A9D6Z222</accession>
<proteinExistence type="predicted"/>